<dbReference type="PANTHER" id="PTHR13068">
    <property type="entry name" value="CGI-12 PROTEIN-RELATED"/>
    <property type="match status" value="1"/>
</dbReference>
<dbReference type="GO" id="GO:0003676">
    <property type="term" value="F:nucleic acid binding"/>
    <property type="evidence" value="ECO:0007669"/>
    <property type="project" value="InterPro"/>
</dbReference>
<sequence length="419" mass="47307">MISIRLRYRSLSTHLYHLHSLPTGPFSSFCISLSSLSQVVTGQSAQNANQETPVLLNYLINTLDFPKPKALTISDRFPGVRSVEKPELAVQFFKSIGFTDAQIQSAVCCVPQILFADVEKTLKPKIQLLQELGIAGSDLGRLMSTKTAILTRSLDKILKPCIEVLNKVLINGTANGDWFRILRRCEWVIYRSPHLRLIPNISYLQSIGIVESQLSSLLKRQPHLFSMSGSKLKKLVSEVIDIGFSTDSRMLVHGLHTVSCISRECLSRKLFLIQRSGFSKSECMVMFRRAPGLFRSSEEKIQLGLKFFLGMVKLKKSIIVQFPPLLMFSMKDRVIPRYQVLKLIKSKKLVKKDPSFCFVMQLTEHRFLEKFVLRFTEHAEELLMAYKGHLLELGRKGQSGALKLPLCAGSGEGPDYKGL</sequence>
<keyword evidence="2" id="KW-0806">Transcription termination</keyword>
<dbReference type="GO" id="GO:0006353">
    <property type="term" value="P:DNA-templated transcription termination"/>
    <property type="evidence" value="ECO:0007669"/>
    <property type="project" value="UniProtKB-KW"/>
</dbReference>
<dbReference type="Gene3D" id="1.25.70.10">
    <property type="entry name" value="Transcription termination factor 3, mitochondrial"/>
    <property type="match status" value="2"/>
</dbReference>
<keyword evidence="3" id="KW-0809">Transit peptide</keyword>
<dbReference type="SMART" id="SM00733">
    <property type="entry name" value="Mterf"/>
    <property type="match status" value="6"/>
</dbReference>
<evidence type="ECO:0000313" key="5">
    <source>
        <dbReference type="Proteomes" id="UP000224567"/>
    </source>
</evidence>
<keyword evidence="5" id="KW-1185">Reference proteome</keyword>
<keyword evidence="2" id="KW-0804">Transcription</keyword>
<comment type="similarity">
    <text evidence="1">Belongs to the mTERF family.</text>
</comment>
<protein>
    <recommendedName>
        <fullName evidence="6">mTERF domain-containing protein 1, mitochondrial</fullName>
    </recommendedName>
</protein>
<dbReference type="Pfam" id="PF02536">
    <property type="entry name" value="mTERF"/>
    <property type="match status" value="1"/>
</dbReference>
<dbReference type="InterPro" id="IPR038538">
    <property type="entry name" value="MTERF_sf"/>
</dbReference>
<reference evidence="4 5" key="1">
    <citation type="journal article" date="2017" name="Genome Biol.">
        <title>New reference genome sequences of hot pepper reveal the massive evolution of plant disease-resistance genes by retroduplication.</title>
        <authorList>
            <person name="Kim S."/>
            <person name="Park J."/>
            <person name="Yeom S.I."/>
            <person name="Kim Y.M."/>
            <person name="Seo E."/>
            <person name="Kim K.T."/>
            <person name="Kim M.S."/>
            <person name="Lee J.M."/>
            <person name="Cheong K."/>
            <person name="Shin H.S."/>
            <person name="Kim S.B."/>
            <person name="Han K."/>
            <person name="Lee J."/>
            <person name="Park M."/>
            <person name="Lee H.A."/>
            <person name="Lee H.Y."/>
            <person name="Lee Y."/>
            <person name="Oh S."/>
            <person name="Lee J.H."/>
            <person name="Choi E."/>
            <person name="Choi E."/>
            <person name="Lee S.E."/>
            <person name="Jeon J."/>
            <person name="Kim H."/>
            <person name="Choi G."/>
            <person name="Song H."/>
            <person name="Lee J."/>
            <person name="Lee S.C."/>
            <person name="Kwon J.K."/>
            <person name="Lee H.Y."/>
            <person name="Koo N."/>
            <person name="Hong Y."/>
            <person name="Kim R.W."/>
            <person name="Kang W.H."/>
            <person name="Huh J.H."/>
            <person name="Kang B.C."/>
            <person name="Yang T.J."/>
            <person name="Lee Y.H."/>
            <person name="Bennetzen J.L."/>
            <person name="Choi D."/>
        </authorList>
    </citation>
    <scope>NUCLEOTIDE SEQUENCE [LARGE SCALE GENOMIC DNA]</scope>
    <source>
        <strain evidence="5">cv. PBC81</strain>
    </source>
</reference>
<dbReference type="AlphaFoldDB" id="A0A2G2XAA1"/>
<dbReference type="FunFam" id="1.25.70.10:FF:000001">
    <property type="entry name" value="Mitochondrial transcription termination factor-like"/>
    <property type="match status" value="1"/>
</dbReference>
<evidence type="ECO:0000256" key="2">
    <source>
        <dbReference type="ARBA" id="ARBA00022472"/>
    </source>
</evidence>
<dbReference type="InterPro" id="IPR003690">
    <property type="entry name" value="MTERF"/>
</dbReference>
<evidence type="ECO:0000313" key="4">
    <source>
        <dbReference type="EMBL" id="PHT54281.1"/>
    </source>
</evidence>
<proteinExistence type="inferred from homology"/>
<comment type="caution">
    <text evidence="4">The sequence shown here is derived from an EMBL/GenBank/DDBJ whole genome shotgun (WGS) entry which is preliminary data.</text>
</comment>
<evidence type="ECO:0000256" key="3">
    <source>
        <dbReference type="ARBA" id="ARBA00022946"/>
    </source>
</evidence>
<dbReference type="PANTHER" id="PTHR13068:SF173">
    <property type="entry name" value="EMB|CAB62602.1"/>
    <property type="match status" value="1"/>
</dbReference>
<evidence type="ECO:0000256" key="1">
    <source>
        <dbReference type="ARBA" id="ARBA00007692"/>
    </source>
</evidence>
<gene>
    <name evidence="4" type="ORF">CQW23_08743</name>
</gene>
<organism evidence="4 5">
    <name type="scientific">Capsicum baccatum</name>
    <name type="common">Peruvian pepper</name>
    <dbReference type="NCBI Taxonomy" id="33114"/>
    <lineage>
        <taxon>Eukaryota</taxon>
        <taxon>Viridiplantae</taxon>
        <taxon>Streptophyta</taxon>
        <taxon>Embryophyta</taxon>
        <taxon>Tracheophyta</taxon>
        <taxon>Spermatophyta</taxon>
        <taxon>Magnoliopsida</taxon>
        <taxon>eudicotyledons</taxon>
        <taxon>Gunneridae</taxon>
        <taxon>Pentapetalae</taxon>
        <taxon>asterids</taxon>
        <taxon>lamiids</taxon>
        <taxon>Solanales</taxon>
        <taxon>Solanaceae</taxon>
        <taxon>Solanoideae</taxon>
        <taxon>Capsiceae</taxon>
        <taxon>Capsicum</taxon>
    </lineage>
</organism>
<dbReference type="EMBL" id="MLFT02000003">
    <property type="protein sequence ID" value="PHT54281.1"/>
    <property type="molecule type" value="Genomic_DNA"/>
</dbReference>
<dbReference type="OrthoDB" id="637682at2759"/>
<dbReference type="Proteomes" id="UP000224567">
    <property type="component" value="Unassembled WGS sequence"/>
</dbReference>
<dbReference type="STRING" id="33114.A0A2G2XAA1"/>
<accession>A0A2G2XAA1</accession>
<name>A0A2G2XAA1_CAPBA</name>
<reference evidence="5" key="2">
    <citation type="journal article" date="2017" name="J. Anim. Genet.">
        <title>Multiple reference genome sequences of hot pepper reveal the massive evolution of plant disease resistance genes by retroduplication.</title>
        <authorList>
            <person name="Kim S."/>
            <person name="Park J."/>
            <person name="Yeom S.-I."/>
            <person name="Kim Y.-M."/>
            <person name="Seo E."/>
            <person name="Kim K.-T."/>
            <person name="Kim M.-S."/>
            <person name="Lee J.M."/>
            <person name="Cheong K."/>
            <person name="Shin H.-S."/>
            <person name="Kim S.-B."/>
            <person name="Han K."/>
            <person name="Lee J."/>
            <person name="Park M."/>
            <person name="Lee H.-A."/>
            <person name="Lee H.-Y."/>
            <person name="Lee Y."/>
            <person name="Oh S."/>
            <person name="Lee J.H."/>
            <person name="Choi E."/>
            <person name="Choi E."/>
            <person name="Lee S.E."/>
            <person name="Jeon J."/>
            <person name="Kim H."/>
            <person name="Choi G."/>
            <person name="Song H."/>
            <person name="Lee J."/>
            <person name="Lee S.-C."/>
            <person name="Kwon J.-K."/>
            <person name="Lee H.-Y."/>
            <person name="Koo N."/>
            <person name="Hong Y."/>
            <person name="Kim R.W."/>
            <person name="Kang W.-H."/>
            <person name="Huh J.H."/>
            <person name="Kang B.-C."/>
            <person name="Yang T.-J."/>
            <person name="Lee Y.-H."/>
            <person name="Bennetzen J.L."/>
            <person name="Choi D."/>
        </authorList>
    </citation>
    <scope>NUCLEOTIDE SEQUENCE [LARGE SCALE GENOMIC DNA]</scope>
    <source>
        <strain evidence="5">cv. PBC81</strain>
    </source>
</reference>
<keyword evidence="2" id="KW-0805">Transcription regulation</keyword>
<evidence type="ECO:0008006" key="6">
    <source>
        <dbReference type="Google" id="ProtNLM"/>
    </source>
</evidence>